<evidence type="ECO:0000256" key="1">
    <source>
        <dbReference type="ARBA" id="ARBA00022491"/>
    </source>
</evidence>
<dbReference type="InterPro" id="IPR009061">
    <property type="entry name" value="DNA-bd_dom_put_sf"/>
</dbReference>
<accession>A0A398CGD5</accession>
<dbReference type="SUPFAM" id="SSF46955">
    <property type="entry name" value="Putative DNA-binding domain"/>
    <property type="match status" value="1"/>
</dbReference>
<keyword evidence="4" id="KW-0804">Transcription</keyword>
<keyword evidence="8" id="KW-1185">Reference proteome</keyword>
<evidence type="ECO:0000256" key="3">
    <source>
        <dbReference type="ARBA" id="ARBA00023125"/>
    </source>
</evidence>
<dbReference type="Pfam" id="PF06445">
    <property type="entry name" value="GyrI-like"/>
    <property type="match status" value="1"/>
</dbReference>
<proteinExistence type="predicted"/>
<dbReference type="Proteomes" id="UP000266340">
    <property type="component" value="Unassembled WGS sequence"/>
</dbReference>
<evidence type="ECO:0000259" key="6">
    <source>
        <dbReference type="PROSITE" id="PS50937"/>
    </source>
</evidence>
<dbReference type="GO" id="GO:0003677">
    <property type="term" value="F:DNA binding"/>
    <property type="evidence" value="ECO:0007669"/>
    <property type="project" value="UniProtKB-KW"/>
</dbReference>
<keyword evidence="1" id="KW-0678">Repressor</keyword>
<keyword evidence="2" id="KW-0805">Transcription regulation</keyword>
<organism evidence="7 8">
    <name type="scientific">Cohnella faecalis</name>
    <dbReference type="NCBI Taxonomy" id="2315694"/>
    <lineage>
        <taxon>Bacteria</taxon>
        <taxon>Bacillati</taxon>
        <taxon>Bacillota</taxon>
        <taxon>Bacilli</taxon>
        <taxon>Bacillales</taxon>
        <taxon>Paenibacillaceae</taxon>
        <taxon>Cohnella</taxon>
    </lineage>
</organism>
<name>A0A398CGD5_9BACL</name>
<dbReference type="AlphaFoldDB" id="A0A398CGD5"/>
<evidence type="ECO:0000313" key="8">
    <source>
        <dbReference type="Proteomes" id="UP000266340"/>
    </source>
</evidence>
<dbReference type="Gene3D" id="3.20.80.10">
    <property type="entry name" value="Regulatory factor, effector binding domain"/>
    <property type="match status" value="1"/>
</dbReference>
<dbReference type="OrthoDB" id="9773308at2"/>
<dbReference type="InterPro" id="IPR047057">
    <property type="entry name" value="MerR_fam"/>
</dbReference>
<dbReference type="InterPro" id="IPR011256">
    <property type="entry name" value="Reg_factor_effector_dom_sf"/>
</dbReference>
<evidence type="ECO:0000256" key="5">
    <source>
        <dbReference type="SAM" id="Coils"/>
    </source>
</evidence>
<dbReference type="Pfam" id="PF13411">
    <property type="entry name" value="MerR_1"/>
    <property type="match status" value="1"/>
</dbReference>
<protein>
    <submittedName>
        <fullName evidence="7">MerR family transcriptional regulator</fullName>
    </submittedName>
</protein>
<dbReference type="PROSITE" id="PS50937">
    <property type="entry name" value="HTH_MERR_2"/>
    <property type="match status" value="1"/>
</dbReference>
<gene>
    <name evidence="7" type="ORF">D3H35_13420</name>
</gene>
<reference evidence="7 8" key="1">
    <citation type="submission" date="2018-09" db="EMBL/GenBank/DDBJ databases">
        <title>Cohnella cavernae sp. nov., isolated from a karst cave.</title>
        <authorList>
            <person name="Zhu H."/>
        </authorList>
    </citation>
    <scope>NUCLEOTIDE SEQUENCE [LARGE SCALE GENOMIC DNA]</scope>
    <source>
        <strain evidence="7 8">K2E09-144</strain>
    </source>
</reference>
<dbReference type="CDD" id="cd01107">
    <property type="entry name" value="HTH_BmrR"/>
    <property type="match status" value="1"/>
</dbReference>
<feature type="domain" description="HTH merR-type" evidence="6">
    <location>
        <begin position="6"/>
        <end position="76"/>
    </location>
</feature>
<dbReference type="SUPFAM" id="SSF55136">
    <property type="entry name" value="Probable bacterial effector-binding domain"/>
    <property type="match status" value="1"/>
</dbReference>
<keyword evidence="3" id="KW-0238">DNA-binding</keyword>
<dbReference type="SMART" id="SM00871">
    <property type="entry name" value="AraC_E_bind"/>
    <property type="match status" value="1"/>
</dbReference>
<dbReference type="EMBL" id="QXJM01000039">
    <property type="protein sequence ID" value="RIE01793.1"/>
    <property type="molecule type" value="Genomic_DNA"/>
</dbReference>
<comment type="caution">
    <text evidence="7">The sequence shown here is derived from an EMBL/GenBank/DDBJ whole genome shotgun (WGS) entry which is preliminary data.</text>
</comment>
<evidence type="ECO:0000313" key="7">
    <source>
        <dbReference type="EMBL" id="RIE01793.1"/>
    </source>
</evidence>
<dbReference type="PANTHER" id="PTHR30204">
    <property type="entry name" value="REDOX-CYCLING DRUG-SENSING TRANSCRIPTIONAL ACTIVATOR SOXR"/>
    <property type="match status" value="1"/>
</dbReference>
<dbReference type="RefSeq" id="WP_119149851.1">
    <property type="nucleotide sequence ID" value="NZ_JBHSOV010000032.1"/>
</dbReference>
<dbReference type="Gene3D" id="1.10.1660.10">
    <property type="match status" value="1"/>
</dbReference>
<evidence type="ECO:0000256" key="4">
    <source>
        <dbReference type="ARBA" id="ARBA00023163"/>
    </source>
</evidence>
<keyword evidence="5" id="KW-0175">Coiled coil</keyword>
<dbReference type="InterPro" id="IPR010499">
    <property type="entry name" value="AraC_E-bd"/>
</dbReference>
<dbReference type="InterPro" id="IPR029442">
    <property type="entry name" value="GyrI-like"/>
</dbReference>
<dbReference type="PANTHER" id="PTHR30204:SF69">
    <property type="entry name" value="MERR-FAMILY TRANSCRIPTIONAL REGULATOR"/>
    <property type="match status" value="1"/>
</dbReference>
<evidence type="ECO:0000256" key="2">
    <source>
        <dbReference type="ARBA" id="ARBA00023015"/>
    </source>
</evidence>
<dbReference type="GO" id="GO:0003700">
    <property type="term" value="F:DNA-binding transcription factor activity"/>
    <property type="evidence" value="ECO:0007669"/>
    <property type="project" value="InterPro"/>
</dbReference>
<feature type="coiled-coil region" evidence="5">
    <location>
        <begin position="76"/>
        <end position="110"/>
    </location>
</feature>
<sequence>MGSDQLYSIGQAAKIGNISIQTLRFYDKIGLVVPSKIDKSSGYRYYSNADLLYLKVVQDMKAMNLSLKDIGHALKSDNLDGLLAKLEAKREETSDEIRRLERIGKSIEQRMSRIQFLQTLGNGLKDLDILVELKHFPDRPVLSDRRRTVCGMESSAAIFTEIIFKAEASGWGSARSMLTIFHDNIMTFDRGDTDLEFCILAEGAAEALPFSRTIPGGSYITALYCGLPNAESCKRIYGKLLDWIESSEYVESGPSIEQYLVDPTRLTNPEDFIVELQVPVEKGLTL</sequence>
<dbReference type="InterPro" id="IPR000551">
    <property type="entry name" value="MerR-type_HTH_dom"/>
</dbReference>
<dbReference type="SMART" id="SM00422">
    <property type="entry name" value="HTH_MERR"/>
    <property type="match status" value="1"/>
</dbReference>